<evidence type="ECO:0000313" key="2">
    <source>
        <dbReference type="EMBL" id="JAD15397.1"/>
    </source>
</evidence>
<dbReference type="AlphaFoldDB" id="A0A0A8XUK3"/>
<organism evidence="2">
    <name type="scientific">Arundo donax</name>
    <name type="common">Giant reed</name>
    <name type="synonym">Donax arundinaceus</name>
    <dbReference type="NCBI Taxonomy" id="35708"/>
    <lineage>
        <taxon>Eukaryota</taxon>
        <taxon>Viridiplantae</taxon>
        <taxon>Streptophyta</taxon>
        <taxon>Embryophyta</taxon>
        <taxon>Tracheophyta</taxon>
        <taxon>Spermatophyta</taxon>
        <taxon>Magnoliopsida</taxon>
        <taxon>Liliopsida</taxon>
        <taxon>Poales</taxon>
        <taxon>Poaceae</taxon>
        <taxon>PACMAD clade</taxon>
        <taxon>Arundinoideae</taxon>
        <taxon>Arundineae</taxon>
        <taxon>Arundo</taxon>
    </lineage>
</organism>
<protein>
    <submittedName>
        <fullName evidence="2">Uncharacterized protein</fullName>
    </submittedName>
</protein>
<reference evidence="2" key="1">
    <citation type="submission" date="2014-09" db="EMBL/GenBank/DDBJ databases">
        <authorList>
            <person name="Magalhaes I.L.F."/>
            <person name="Oliveira U."/>
            <person name="Santos F.R."/>
            <person name="Vidigal T.H.D.A."/>
            <person name="Brescovit A.D."/>
            <person name="Santos A.J."/>
        </authorList>
    </citation>
    <scope>NUCLEOTIDE SEQUENCE</scope>
    <source>
        <tissue evidence="2">Shoot tissue taken approximately 20 cm above the soil surface</tissue>
    </source>
</reference>
<reference evidence="2" key="2">
    <citation type="journal article" date="2015" name="Data Brief">
        <title>Shoot transcriptome of the giant reed, Arundo donax.</title>
        <authorList>
            <person name="Barrero R.A."/>
            <person name="Guerrero F.D."/>
            <person name="Moolhuijzen P."/>
            <person name="Goolsby J.A."/>
            <person name="Tidwell J."/>
            <person name="Bellgard S.E."/>
            <person name="Bellgard M.I."/>
        </authorList>
    </citation>
    <scope>NUCLEOTIDE SEQUENCE</scope>
    <source>
        <tissue evidence="2">Shoot tissue taken approximately 20 cm above the soil surface</tissue>
    </source>
</reference>
<dbReference type="EMBL" id="GBRH01282498">
    <property type="protein sequence ID" value="JAD15397.1"/>
    <property type="molecule type" value="Transcribed_RNA"/>
</dbReference>
<sequence>MPSRCSRVDHFELVLHSLQPAAAPPRRRTRLQLLPQLWLQVCSAASLLVLLLTPCSKVPSPRRSSPQRASPSSRRRKTRPHHEIAVPKPATIVYELEAEPVA</sequence>
<evidence type="ECO:0000256" key="1">
    <source>
        <dbReference type="SAM" id="MobiDB-lite"/>
    </source>
</evidence>
<feature type="compositionally biased region" description="Low complexity" evidence="1">
    <location>
        <begin position="59"/>
        <end position="72"/>
    </location>
</feature>
<name>A0A0A8XUK3_ARUDO</name>
<proteinExistence type="predicted"/>
<feature type="region of interest" description="Disordered" evidence="1">
    <location>
        <begin position="56"/>
        <end position="85"/>
    </location>
</feature>
<accession>A0A0A8XUK3</accession>